<reference evidence="1" key="1">
    <citation type="journal article" date="2015" name="Nature">
        <title>Complex archaea that bridge the gap between prokaryotes and eukaryotes.</title>
        <authorList>
            <person name="Spang A."/>
            <person name="Saw J.H."/>
            <person name="Jorgensen S.L."/>
            <person name="Zaremba-Niedzwiedzka K."/>
            <person name="Martijn J."/>
            <person name="Lind A.E."/>
            <person name="van Eijk R."/>
            <person name="Schleper C."/>
            <person name="Guy L."/>
            <person name="Ettema T.J."/>
        </authorList>
    </citation>
    <scope>NUCLEOTIDE SEQUENCE</scope>
</reference>
<evidence type="ECO:0000313" key="1">
    <source>
        <dbReference type="EMBL" id="KKN24440.1"/>
    </source>
</evidence>
<name>A0A0F9NY72_9ZZZZ</name>
<comment type="caution">
    <text evidence="1">The sequence shown here is derived from an EMBL/GenBank/DDBJ whole genome shotgun (WGS) entry which is preliminary data.</text>
</comment>
<proteinExistence type="predicted"/>
<organism evidence="1">
    <name type="scientific">marine sediment metagenome</name>
    <dbReference type="NCBI Taxonomy" id="412755"/>
    <lineage>
        <taxon>unclassified sequences</taxon>
        <taxon>metagenomes</taxon>
        <taxon>ecological metagenomes</taxon>
    </lineage>
</organism>
<protein>
    <submittedName>
        <fullName evidence="1">Uncharacterized protein</fullName>
    </submittedName>
</protein>
<sequence>MRGIPFKLGFNRNKKLKLPEQGKLYITSTGALVMPVKSKRPIYVDERYARSPYETGSYAHEPTHYAVVLSEYDGSTAGELFKYTSGRDWTEVEFGEAVLLK</sequence>
<dbReference type="AlphaFoldDB" id="A0A0F9NY72"/>
<dbReference type="EMBL" id="LAZR01002883">
    <property type="protein sequence ID" value="KKN24440.1"/>
    <property type="molecule type" value="Genomic_DNA"/>
</dbReference>
<accession>A0A0F9NY72</accession>
<gene>
    <name evidence="1" type="ORF">LCGC14_0895100</name>
</gene>